<gene>
    <name evidence="1" type="ORF">JW322_25620</name>
</gene>
<name>A0A0P9XXW9_PSESX</name>
<reference evidence="1" key="1">
    <citation type="submission" date="2021-02" db="EMBL/GenBank/DDBJ databases">
        <title>Genome analysis of blister spot of apple pathogen from New York area.</title>
        <authorList>
            <person name="Kandel P."/>
            <person name="Hockett K.L."/>
            <person name="Santander R."/>
            <person name="Acimovic S."/>
        </authorList>
    </citation>
    <scope>NUCLEOTIDE SEQUENCE</scope>
    <source>
        <strain evidence="1">PSP1</strain>
    </source>
</reference>
<evidence type="ECO:0000313" key="2">
    <source>
        <dbReference type="Proteomes" id="UP001162155"/>
    </source>
</evidence>
<sequence>MSHEDLIAFKNLTLEKLENDDFRKAFLFNTNLDYKVSWSKGPACSIIPLDLEMSGVKPVEFLAQEPKNKKNVYKHYFLDTTLIRIESFDRAGLLSEIETASTDGGIKYSLRKDNFGEVNWLKAVEFEEGLPIRACRIDSDSEFWSYRYKWENMKIVEITTFSSNSTPGIRLSVSYSGEAVNSIFFDNKGSKIFIYNENQ</sequence>
<dbReference type="RefSeq" id="WP_057456595.1">
    <property type="nucleotide sequence ID" value="NZ_JAFFRY010000034.1"/>
</dbReference>
<organism evidence="1 2">
    <name type="scientific">Pseudomonas syringae pv. papulans</name>
    <dbReference type="NCBI Taxonomy" id="83963"/>
    <lineage>
        <taxon>Bacteria</taxon>
        <taxon>Pseudomonadati</taxon>
        <taxon>Pseudomonadota</taxon>
        <taxon>Gammaproteobacteria</taxon>
        <taxon>Pseudomonadales</taxon>
        <taxon>Pseudomonadaceae</taxon>
        <taxon>Pseudomonas</taxon>
        <taxon>Pseudomonas syringae</taxon>
    </lineage>
</organism>
<dbReference type="AlphaFoldDB" id="A0A0P9XXW9"/>
<proteinExistence type="predicted"/>
<accession>A0A0P9XXW9</accession>
<comment type="caution">
    <text evidence="1">The sequence shown here is derived from an EMBL/GenBank/DDBJ whole genome shotgun (WGS) entry which is preliminary data.</text>
</comment>
<dbReference type="EMBL" id="JAFFRZ010000001">
    <property type="protein sequence ID" value="MDH4625054.1"/>
    <property type="molecule type" value="Genomic_DNA"/>
</dbReference>
<protein>
    <submittedName>
        <fullName evidence="1">Uncharacterized protein</fullName>
    </submittedName>
</protein>
<evidence type="ECO:0000313" key="1">
    <source>
        <dbReference type="EMBL" id="MDH4625054.1"/>
    </source>
</evidence>
<dbReference type="Proteomes" id="UP001162155">
    <property type="component" value="Unassembled WGS sequence"/>
</dbReference>